<dbReference type="OrthoDB" id="3193769at2"/>
<evidence type="ECO:0000313" key="2">
    <source>
        <dbReference type="Proteomes" id="UP000242818"/>
    </source>
</evidence>
<dbReference type="RefSeq" id="WP_123891890.1">
    <property type="nucleotide sequence ID" value="NZ_FMAR01000040.1"/>
</dbReference>
<organism evidence="1 2">
    <name type="scientific">Chitinophaga costaii</name>
    <dbReference type="NCBI Taxonomy" id="1335309"/>
    <lineage>
        <taxon>Bacteria</taxon>
        <taxon>Pseudomonadati</taxon>
        <taxon>Bacteroidota</taxon>
        <taxon>Chitinophagia</taxon>
        <taxon>Chitinophagales</taxon>
        <taxon>Chitinophagaceae</taxon>
        <taxon>Chitinophaga</taxon>
    </lineage>
</organism>
<sequence>MSGNSFLRSALVILWLNFKRTGVTRHLLWKENRQQYPGGYGYSQFCDLLTRHSSIIDISMQFEYPPGQMMMGY</sequence>
<accession>A0A1C4GAS6</accession>
<gene>
    <name evidence="1" type="ORF">GA0116948_1403</name>
</gene>
<dbReference type="EMBL" id="FMAR01000040">
    <property type="protein sequence ID" value="SCC64925.1"/>
    <property type="molecule type" value="Genomic_DNA"/>
</dbReference>
<name>A0A1C4GAS6_9BACT</name>
<dbReference type="Proteomes" id="UP000242818">
    <property type="component" value="Unassembled WGS sequence"/>
</dbReference>
<proteinExistence type="predicted"/>
<protein>
    <submittedName>
        <fullName evidence="1">Uncharacterized protein</fullName>
    </submittedName>
</protein>
<keyword evidence="2" id="KW-1185">Reference proteome</keyword>
<reference evidence="1 2" key="1">
    <citation type="submission" date="2016-08" db="EMBL/GenBank/DDBJ databases">
        <authorList>
            <person name="Seilhamer J.J."/>
        </authorList>
    </citation>
    <scope>NUCLEOTIDE SEQUENCE [LARGE SCALE GENOMIC DNA]</scope>
    <source>
        <strain evidence="1 2">A37T2</strain>
    </source>
</reference>
<dbReference type="AlphaFoldDB" id="A0A1C4GAS6"/>
<evidence type="ECO:0000313" key="1">
    <source>
        <dbReference type="EMBL" id="SCC64925.1"/>
    </source>
</evidence>